<dbReference type="Gramene" id="C.cajan_36300.t">
    <property type="protein sequence ID" value="C.cajan_36300.t"/>
    <property type="gene ID" value="C.cajan_36300"/>
</dbReference>
<keyword evidence="3" id="KW-1185">Reference proteome</keyword>
<dbReference type="OMA" id="KICMAVE"/>
<proteinExistence type="predicted"/>
<evidence type="ECO:0000256" key="1">
    <source>
        <dbReference type="SAM" id="Phobius"/>
    </source>
</evidence>
<dbReference type="AlphaFoldDB" id="A0A151R9A4"/>
<feature type="non-terminal residue" evidence="2">
    <location>
        <position position="1"/>
    </location>
</feature>
<dbReference type="Proteomes" id="UP000075243">
    <property type="component" value="Unassembled WGS sequence"/>
</dbReference>
<organism evidence="2 3">
    <name type="scientific">Cajanus cajan</name>
    <name type="common">Pigeon pea</name>
    <name type="synonym">Cajanus indicus</name>
    <dbReference type="NCBI Taxonomy" id="3821"/>
    <lineage>
        <taxon>Eukaryota</taxon>
        <taxon>Viridiplantae</taxon>
        <taxon>Streptophyta</taxon>
        <taxon>Embryophyta</taxon>
        <taxon>Tracheophyta</taxon>
        <taxon>Spermatophyta</taxon>
        <taxon>Magnoliopsida</taxon>
        <taxon>eudicotyledons</taxon>
        <taxon>Gunneridae</taxon>
        <taxon>Pentapetalae</taxon>
        <taxon>rosids</taxon>
        <taxon>fabids</taxon>
        <taxon>Fabales</taxon>
        <taxon>Fabaceae</taxon>
        <taxon>Papilionoideae</taxon>
        <taxon>50 kb inversion clade</taxon>
        <taxon>NPAAA clade</taxon>
        <taxon>indigoferoid/millettioid clade</taxon>
        <taxon>Phaseoleae</taxon>
        <taxon>Cajanus</taxon>
    </lineage>
</organism>
<dbReference type="EMBL" id="KQ483936">
    <property type="protein sequence ID" value="KYP39122.1"/>
    <property type="molecule type" value="Genomic_DNA"/>
</dbReference>
<keyword evidence="1" id="KW-1133">Transmembrane helix</keyword>
<evidence type="ECO:0000313" key="3">
    <source>
        <dbReference type="Proteomes" id="UP000075243"/>
    </source>
</evidence>
<protein>
    <submittedName>
        <fullName evidence="2">Uncharacterized protein</fullName>
    </submittedName>
</protein>
<sequence length="80" mass="9086">RVRPSSSCLPAKINLCWSGGIPSLTWILALTLSMVSLLSTSRVMVLPVRVLTKICMAVEREREEKRREERERVKGLDGYL</sequence>
<keyword evidence="1" id="KW-0812">Transmembrane</keyword>
<reference evidence="2" key="1">
    <citation type="journal article" date="2012" name="Nat. Biotechnol.">
        <title>Draft genome sequence of pigeonpea (Cajanus cajan), an orphan legume crop of resource-poor farmers.</title>
        <authorList>
            <person name="Varshney R.K."/>
            <person name="Chen W."/>
            <person name="Li Y."/>
            <person name="Bharti A.K."/>
            <person name="Saxena R.K."/>
            <person name="Schlueter J.A."/>
            <person name="Donoghue M.T."/>
            <person name="Azam S."/>
            <person name="Fan G."/>
            <person name="Whaley A.M."/>
            <person name="Farmer A.D."/>
            <person name="Sheridan J."/>
            <person name="Iwata A."/>
            <person name="Tuteja R."/>
            <person name="Penmetsa R.V."/>
            <person name="Wu W."/>
            <person name="Upadhyaya H.D."/>
            <person name="Yang S.P."/>
            <person name="Shah T."/>
            <person name="Saxena K.B."/>
            <person name="Michael T."/>
            <person name="McCombie W.R."/>
            <person name="Yang B."/>
            <person name="Zhang G."/>
            <person name="Yang H."/>
            <person name="Wang J."/>
            <person name="Spillane C."/>
            <person name="Cook D.R."/>
            <person name="May G.D."/>
            <person name="Xu X."/>
            <person name="Jackson S.A."/>
        </authorList>
    </citation>
    <scope>NUCLEOTIDE SEQUENCE [LARGE SCALE GENOMIC DNA]</scope>
</reference>
<evidence type="ECO:0000313" key="2">
    <source>
        <dbReference type="EMBL" id="KYP39122.1"/>
    </source>
</evidence>
<accession>A0A151R9A4</accession>
<feature type="transmembrane region" description="Helical" evidence="1">
    <location>
        <begin position="20"/>
        <end position="39"/>
    </location>
</feature>
<name>A0A151R9A4_CAJCA</name>
<gene>
    <name evidence="2" type="ORF">KK1_039607</name>
</gene>
<keyword evidence="1" id="KW-0472">Membrane</keyword>